<proteinExistence type="predicted"/>
<dbReference type="Proteomes" id="UP000829398">
    <property type="component" value="Chromosome 3"/>
</dbReference>
<protein>
    <submittedName>
        <fullName evidence="1">RING-type domain-containing protein</fullName>
    </submittedName>
</protein>
<evidence type="ECO:0000313" key="1">
    <source>
        <dbReference type="EMBL" id="KAH9783294.1"/>
    </source>
</evidence>
<gene>
    <name evidence="1" type="ORF">KPL71_009255</name>
</gene>
<organism evidence="1 2">
    <name type="scientific">Citrus sinensis</name>
    <name type="common">Sweet orange</name>
    <name type="synonym">Citrus aurantium var. sinensis</name>
    <dbReference type="NCBI Taxonomy" id="2711"/>
    <lineage>
        <taxon>Eukaryota</taxon>
        <taxon>Viridiplantae</taxon>
        <taxon>Streptophyta</taxon>
        <taxon>Embryophyta</taxon>
        <taxon>Tracheophyta</taxon>
        <taxon>Spermatophyta</taxon>
        <taxon>Magnoliopsida</taxon>
        <taxon>eudicotyledons</taxon>
        <taxon>Gunneridae</taxon>
        <taxon>Pentapetalae</taxon>
        <taxon>rosids</taxon>
        <taxon>malvids</taxon>
        <taxon>Sapindales</taxon>
        <taxon>Rutaceae</taxon>
        <taxon>Aurantioideae</taxon>
        <taxon>Citrus</taxon>
    </lineage>
</organism>
<comment type="caution">
    <text evidence="1">The sequence shown here is derived from an EMBL/GenBank/DDBJ whole genome shotgun (WGS) entry which is preliminary data.</text>
</comment>
<reference evidence="2" key="1">
    <citation type="journal article" date="2023" name="Hortic. Res.">
        <title>A chromosome-level phased genome enabling allele-level studies in sweet orange: a case study on citrus Huanglongbing tolerance.</title>
        <authorList>
            <person name="Wu B."/>
            <person name="Yu Q."/>
            <person name="Deng Z."/>
            <person name="Duan Y."/>
            <person name="Luo F."/>
            <person name="Gmitter F. Jr."/>
        </authorList>
    </citation>
    <scope>NUCLEOTIDE SEQUENCE [LARGE SCALE GENOMIC DNA]</scope>
    <source>
        <strain evidence="2">cv. Valencia</strain>
    </source>
</reference>
<name>A0ACB8MCA5_CITSI</name>
<evidence type="ECO:0000313" key="2">
    <source>
        <dbReference type="Proteomes" id="UP000829398"/>
    </source>
</evidence>
<accession>A0ACB8MCA5</accession>
<keyword evidence="2" id="KW-1185">Reference proteome</keyword>
<sequence>MNERIESCKKVMGNTLQTPKENLEKEEEKEEESSGSSFTCEICIEPMAASKKFKNKNLCTHPFCQDCIAKYIQVKVQDDNTAKIECPGLECRHDLDPFSCEPIIPSSLFSKWCDVLCDDYVLGFERSYCPNTNCMALVVNECERNGTLKKAQCPSCKQWLCFQCKLKWHAGYRCEESGNLRDPNDIMFGLLVETMNWTRCPGCGHCVERKNGCSVVIAMYEFTLHGHPACCSQLISLCTCVEYKRCLCSELTAFLYDYALLVHSFSQQGIREVPFAVTVFCCEIRLCYPPIDMSDCIIKEESNDENGEDAHENSSMEKDIEDEEVTYANHGKSLVTQSRLSVACKEKENWLKKNIFHIRCTSHGL</sequence>
<dbReference type="EMBL" id="CM039172">
    <property type="protein sequence ID" value="KAH9783294.1"/>
    <property type="molecule type" value="Genomic_DNA"/>
</dbReference>